<dbReference type="InterPro" id="IPR016193">
    <property type="entry name" value="Cytidine_deaminase-like"/>
</dbReference>
<accession>X1N348</accession>
<protein>
    <submittedName>
        <fullName evidence="1">Uncharacterized protein</fullName>
    </submittedName>
</protein>
<feature type="non-terminal residue" evidence="1">
    <location>
        <position position="320"/>
    </location>
</feature>
<dbReference type="Gene3D" id="3.40.140.20">
    <property type="match status" value="2"/>
</dbReference>
<dbReference type="InterPro" id="IPR002695">
    <property type="entry name" value="PurH-like"/>
</dbReference>
<proteinExistence type="predicted"/>
<dbReference type="InterPro" id="IPR024051">
    <property type="entry name" value="AICAR_Tfase_dup_dom_sf"/>
</dbReference>
<sequence length="320" mass="34834">MYDTAIAQYLRGEDKFPQEMTIALKKSYNLHYGENPHQRAALYVEQVIGQRPSGMTSVNQLSGPELSFNNFLDLEAAWSTACDFDDPTIAIVKHTNPCGLCSNSDMIEAYKRALAGDPVSAFGGIVASNRPIALDLATEIDKTHYDAIIAPSYSKEALDLLKRKKKLRLLSLSAQPQPSKTSGIDVRPISGGFLVQDEDYYTEQEFEPRTVSKRQPTKDELRDLLFAWKTMKHIKSNAIAIAKDNTMLGMGSGQPNRVVSAELSLQKAGSAAKGSVLASDAMIPFPDTVEVAAKGGVTAVIQTGGSVRDEEVIATADKYN</sequence>
<organism evidence="1">
    <name type="scientific">marine sediment metagenome</name>
    <dbReference type="NCBI Taxonomy" id="412755"/>
    <lineage>
        <taxon>unclassified sequences</taxon>
        <taxon>metagenomes</taxon>
        <taxon>ecological metagenomes</taxon>
    </lineage>
</organism>
<gene>
    <name evidence="1" type="ORF">S06H3_15841</name>
</gene>
<dbReference type="GO" id="GO:0004643">
    <property type="term" value="F:phosphoribosylaminoimidazolecarboxamide formyltransferase activity"/>
    <property type="evidence" value="ECO:0007669"/>
    <property type="project" value="InterPro"/>
</dbReference>
<dbReference type="SUPFAM" id="SSF53927">
    <property type="entry name" value="Cytidine deaminase-like"/>
    <property type="match status" value="1"/>
</dbReference>
<evidence type="ECO:0000313" key="1">
    <source>
        <dbReference type="EMBL" id="GAI13014.1"/>
    </source>
</evidence>
<dbReference type="PANTHER" id="PTHR11692">
    <property type="entry name" value="BIFUNCTIONAL PURINE BIOSYNTHESIS PROTEIN PURH"/>
    <property type="match status" value="1"/>
</dbReference>
<dbReference type="SMART" id="SM00798">
    <property type="entry name" value="AICARFT_IMPCHas"/>
    <property type="match status" value="1"/>
</dbReference>
<dbReference type="AlphaFoldDB" id="X1N348"/>
<name>X1N348_9ZZZZ</name>
<reference evidence="1" key="1">
    <citation type="journal article" date="2014" name="Front. Microbiol.">
        <title>High frequency of phylogenetically diverse reductive dehalogenase-homologous genes in deep subseafloor sedimentary metagenomes.</title>
        <authorList>
            <person name="Kawai M."/>
            <person name="Futagami T."/>
            <person name="Toyoda A."/>
            <person name="Takaki Y."/>
            <person name="Nishi S."/>
            <person name="Hori S."/>
            <person name="Arai W."/>
            <person name="Tsubouchi T."/>
            <person name="Morono Y."/>
            <person name="Uchiyama I."/>
            <person name="Ito T."/>
            <person name="Fujiyama A."/>
            <person name="Inagaki F."/>
            <person name="Takami H."/>
        </authorList>
    </citation>
    <scope>NUCLEOTIDE SEQUENCE</scope>
    <source>
        <strain evidence="1">Expedition CK06-06</strain>
    </source>
</reference>
<dbReference type="Pfam" id="PF01808">
    <property type="entry name" value="AICARFT_IMPCHas"/>
    <property type="match status" value="1"/>
</dbReference>
<dbReference type="GO" id="GO:0005829">
    <property type="term" value="C:cytosol"/>
    <property type="evidence" value="ECO:0007669"/>
    <property type="project" value="TreeGrafter"/>
</dbReference>
<dbReference type="GO" id="GO:0003937">
    <property type="term" value="F:IMP cyclohydrolase activity"/>
    <property type="evidence" value="ECO:0007669"/>
    <property type="project" value="InterPro"/>
</dbReference>
<dbReference type="GO" id="GO:0006189">
    <property type="term" value="P:'de novo' IMP biosynthetic process"/>
    <property type="evidence" value="ECO:0007669"/>
    <property type="project" value="TreeGrafter"/>
</dbReference>
<dbReference type="EMBL" id="BARV01007808">
    <property type="protein sequence ID" value="GAI13014.1"/>
    <property type="molecule type" value="Genomic_DNA"/>
</dbReference>
<dbReference type="PANTHER" id="PTHR11692:SF0">
    <property type="entry name" value="BIFUNCTIONAL PURINE BIOSYNTHESIS PROTEIN ATIC"/>
    <property type="match status" value="1"/>
</dbReference>
<comment type="caution">
    <text evidence="1">The sequence shown here is derived from an EMBL/GenBank/DDBJ whole genome shotgun (WGS) entry which is preliminary data.</text>
</comment>